<dbReference type="GO" id="GO:0140359">
    <property type="term" value="F:ABC-type transporter activity"/>
    <property type="evidence" value="ECO:0007669"/>
    <property type="project" value="InterPro"/>
</dbReference>
<dbReference type="PROSITE" id="PS50929">
    <property type="entry name" value="ABC_TM1F"/>
    <property type="match status" value="1"/>
</dbReference>
<sequence length="109" mass="11911">MAEEGAMEASLLDIFAYSKPELPLAAVALVSSLVRGLTWPLFSIIYGKLFLLFSSDPETLAEGTTLNSMLFFTLAVISGTATFLSGALFGMTGEKMAMRLRMDVFRVRF</sequence>
<evidence type="ECO:0000256" key="4">
    <source>
        <dbReference type="SAM" id="Phobius"/>
    </source>
</evidence>
<reference evidence="6 7" key="1">
    <citation type="submission" date="2018-11" db="EMBL/GenBank/DDBJ databases">
        <authorList>
            <consortium name="Pathogen Informatics"/>
        </authorList>
    </citation>
    <scope>NUCLEOTIDE SEQUENCE [LARGE SCALE GENOMIC DNA]</scope>
</reference>
<keyword evidence="3 4" id="KW-0472">Membrane</keyword>
<dbReference type="GO" id="GO:0005524">
    <property type="term" value="F:ATP binding"/>
    <property type="evidence" value="ECO:0007669"/>
    <property type="project" value="InterPro"/>
</dbReference>
<dbReference type="Proteomes" id="UP000270094">
    <property type="component" value="Unassembled WGS sequence"/>
</dbReference>
<evidence type="ECO:0000256" key="3">
    <source>
        <dbReference type="ARBA" id="ARBA00023136"/>
    </source>
</evidence>
<feature type="transmembrane region" description="Helical" evidence="4">
    <location>
        <begin position="69"/>
        <end position="92"/>
    </location>
</feature>
<dbReference type="SUPFAM" id="SSF90123">
    <property type="entry name" value="ABC transporter transmembrane region"/>
    <property type="match status" value="1"/>
</dbReference>
<protein>
    <recommendedName>
        <fullName evidence="5">ABC transmembrane type-1 domain-containing protein</fullName>
    </recommendedName>
</protein>
<name>A0A3P7JMJ7_STRVU</name>
<dbReference type="InterPro" id="IPR011527">
    <property type="entry name" value="ABC1_TM_dom"/>
</dbReference>
<keyword evidence="2 4" id="KW-1133">Transmembrane helix</keyword>
<feature type="domain" description="ABC transmembrane type-1" evidence="5">
    <location>
        <begin position="26"/>
        <end position="106"/>
    </location>
</feature>
<keyword evidence="1 4" id="KW-0812">Transmembrane</keyword>
<evidence type="ECO:0000256" key="1">
    <source>
        <dbReference type="ARBA" id="ARBA00022692"/>
    </source>
</evidence>
<keyword evidence="7" id="KW-1185">Reference proteome</keyword>
<accession>A0A3P7JMJ7</accession>
<gene>
    <name evidence="6" type="ORF">SVUK_LOCUS19574</name>
</gene>
<evidence type="ECO:0000259" key="5">
    <source>
        <dbReference type="PROSITE" id="PS50929"/>
    </source>
</evidence>
<dbReference type="Gene3D" id="1.20.1560.10">
    <property type="entry name" value="ABC transporter type 1, transmembrane domain"/>
    <property type="match status" value="1"/>
</dbReference>
<feature type="transmembrane region" description="Helical" evidence="4">
    <location>
        <begin position="24"/>
        <end position="49"/>
    </location>
</feature>
<evidence type="ECO:0000313" key="6">
    <source>
        <dbReference type="EMBL" id="VDM84576.1"/>
    </source>
</evidence>
<proteinExistence type="predicted"/>
<dbReference type="InterPro" id="IPR036640">
    <property type="entry name" value="ABC1_TM_sf"/>
</dbReference>
<organism evidence="6 7">
    <name type="scientific">Strongylus vulgaris</name>
    <name type="common">Blood worm</name>
    <dbReference type="NCBI Taxonomy" id="40348"/>
    <lineage>
        <taxon>Eukaryota</taxon>
        <taxon>Metazoa</taxon>
        <taxon>Ecdysozoa</taxon>
        <taxon>Nematoda</taxon>
        <taxon>Chromadorea</taxon>
        <taxon>Rhabditida</taxon>
        <taxon>Rhabditina</taxon>
        <taxon>Rhabditomorpha</taxon>
        <taxon>Strongyloidea</taxon>
        <taxon>Strongylidae</taxon>
        <taxon>Strongylus</taxon>
    </lineage>
</organism>
<evidence type="ECO:0000313" key="7">
    <source>
        <dbReference type="Proteomes" id="UP000270094"/>
    </source>
</evidence>
<dbReference type="GO" id="GO:0016020">
    <property type="term" value="C:membrane"/>
    <property type="evidence" value="ECO:0007669"/>
    <property type="project" value="InterPro"/>
</dbReference>
<dbReference type="AlphaFoldDB" id="A0A3P7JMJ7"/>
<dbReference type="OrthoDB" id="6769193at2759"/>
<dbReference type="Pfam" id="PF00664">
    <property type="entry name" value="ABC_membrane"/>
    <property type="match status" value="1"/>
</dbReference>
<evidence type="ECO:0000256" key="2">
    <source>
        <dbReference type="ARBA" id="ARBA00022989"/>
    </source>
</evidence>
<dbReference type="EMBL" id="UYYB01131169">
    <property type="protein sequence ID" value="VDM84576.1"/>
    <property type="molecule type" value="Genomic_DNA"/>
</dbReference>